<evidence type="ECO:0000313" key="3">
    <source>
        <dbReference type="Proteomes" id="UP000829542"/>
    </source>
</evidence>
<accession>A0ABY3X8B4</accession>
<organism evidence="2 3">
    <name type="scientific">Ignatzschineria rhizosphaerae</name>
    <dbReference type="NCBI Taxonomy" id="2923279"/>
    <lineage>
        <taxon>Bacteria</taxon>
        <taxon>Pseudomonadati</taxon>
        <taxon>Pseudomonadota</taxon>
        <taxon>Gammaproteobacteria</taxon>
        <taxon>Cardiobacteriales</taxon>
        <taxon>Ignatzschineriaceae</taxon>
        <taxon>Ignatzschineria</taxon>
    </lineage>
</organism>
<dbReference type="PANTHER" id="PTHR11552">
    <property type="entry name" value="GLUCOSE-METHANOL-CHOLINE GMC OXIDOREDUCTASE"/>
    <property type="match status" value="1"/>
</dbReference>
<dbReference type="EMBL" id="CP093379">
    <property type="protein sequence ID" value="UNM97297.1"/>
    <property type="molecule type" value="Genomic_DNA"/>
</dbReference>
<name>A0ABY3X8B4_9GAMM</name>
<dbReference type="Proteomes" id="UP000829542">
    <property type="component" value="Chromosome"/>
</dbReference>
<keyword evidence="3" id="KW-1185">Reference proteome</keyword>
<comment type="similarity">
    <text evidence="1">Belongs to the GMC oxidoreductase family.</text>
</comment>
<protein>
    <submittedName>
        <fullName evidence="2">GMC family oxidoreductase N-terminal domain-containing protein</fullName>
    </submittedName>
</protein>
<gene>
    <name evidence="2" type="ORF">MMG00_05450</name>
</gene>
<dbReference type="RefSeq" id="WP_242152542.1">
    <property type="nucleotide sequence ID" value="NZ_CP093379.1"/>
</dbReference>
<proteinExistence type="inferred from homology"/>
<dbReference type="SUPFAM" id="SSF51905">
    <property type="entry name" value="FAD/NAD(P)-binding domain"/>
    <property type="match status" value="1"/>
</dbReference>
<dbReference type="PANTHER" id="PTHR11552:SF208">
    <property type="entry name" value="RE36204P-RELATED"/>
    <property type="match status" value="1"/>
</dbReference>
<evidence type="ECO:0000313" key="2">
    <source>
        <dbReference type="EMBL" id="UNM97297.1"/>
    </source>
</evidence>
<dbReference type="Gene3D" id="3.50.50.60">
    <property type="entry name" value="FAD/NAD(P)-binding domain"/>
    <property type="match status" value="1"/>
</dbReference>
<evidence type="ECO:0000256" key="1">
    <source>
        <dbReference type="ARBA" id="ARBA00010790"/>
    </source>
</evidence>
<reference evidence="2 3" key="1">
    <citation type="submission" date="2022-03" db="EMBL/GenBank/DDBJ databases">
        <title>Ignatzschineria rhizosphaerae HR5S32.</title>
        <authorList>
            <person name="Sun J.Q."/>
            <person name="Feng J.Y."/>
        </authorList>
    </citation>
    <scope>NUCLEOTIDE SEQUENCE [LARGE SCALE GENOMIC DNA]</scope>
    <source>
        <strain evidence="2 3">HR5S32</strain>
    </source>
</reference>
<dbReference type="PROSITE" id="PS51257">
    <property type="entry name" value="PROKAR_LIPOPROTEIN"/>
    <property type="match status" value="1"/>
</dbReference>
<dbReference type="InterPro" id="IPR036188">
    <property type="entry name" value="FAD/NAD-bd_sf"/>
</dbReference>
<sequence>MEKHYDFIIVGAGSAGCVIATQLIEKTTGTVLLLEAGKQDSTIHAKIPIKKI</sequence>
<dbReference type="InterPro" id="IPR012132">
    <property type="entry name" value="GMC_OxRdtase"/>
</dbReference>